<feature type="domain" description="Sulfatase N-terminal" evidence="4">
    <location>
        <begin position="5"/>
        <end position="358"/>
    </location>
</feature>
<evidence type="ECO:0000313" key="5">
    <source>
        <dbReference type="EMBL" id="QLH78453.1"/>
    </source>
</evidence>
<dbReference type="RefSeq" id="WP_179908336.1">
    <property type="nucleotide sequence ID" value="NZ_CP058910.1"/>
</dbReference>
<keyword evidence="2" id="KW-0479">Metal-binding</keyword>
<dbReference type="GO" id="GO:0046872">
    <property type="term" value="F:metal ion binding"/>
    <property type="evidence" value="ECO:0007669"/>
    <property type="project" value="UniProtKB-KW"/>
</dbReference>
<comment type="similarity">
    <text evidence="1">Belongs to the sulfatase family.</text>
</comment>
<dbReference type="Pfam" id="PF00884">
    <property type="entry name" value="Sulfatase"/>
    <property type="match status" value="1"/>
</dbReference>
<dbReference type="InterPro" id="IPR000917">
    <property type="entry name" value="Sulfatase_N"/>
</dbReference>
<proteinExistence type="inferred from homology"/>
<evidence type="ECO:0000256" key="3">
    <source>
        <dbReference type="ARBA" id="ARBA00022801"/>
    </source>
</evidence>
<dbReference type="PANTHER" id="PTHR45953">
    <property type="entry name" value="IDURONATE 2-SULFATASE"/>
    <property type="match status" value="1"/>
</dbReference>
<dbReference type="EMBL" id="CP058910">
    <property type="protein sequence ID" value="QLH78453.1"/>
    <property type="molecule type" value="Genomic_DNA"/>
</dbReference>
<dbReference type="GeneID" id="56079124"/>
<keyword evidence="5" id="KW-0808">Transferase</keyword>
<evidence type="ECO:0000259" key="4">
    <source>
        <dbReference type="Pfam" id="PF00884"/>
    </source>
</evidence>
<gene>
    <name evidence="5" type="ORF">HZS55_14635</name>
</gene>
<evidence type="ECO:0000313" key="6">
    <source>
        <dbReference type="Proteomes" id="UP000509667"/>
    </source>
</evidence>
<accession>A0A7D5T6U3</accession>
<dbReference type="InterPro" id="IPR017850">
    <property type="entry name" value="Alkaline_phosphatase_core_sf"/>
</dbReference>
<organism evidence="5 6">
    <name type="scientific">Halosimplex rubrum</name>
    <dbReference type="NCBI Taxonomy" id="869889"/>
    <lineage>
        <taxon>Archaea</taxon>
        <taxon>Methanobacteriati</taxon>
        <taxon>Methanobacteriota</taxon>
        <taxon>Stenosarchaea group</taxon>
        <taxon>Halobacteria</taxon>
        <taxon>Halobacteriales</taxon>
        <taxon>Haloarculaceae</taxon>
        <taxon>Halosimplex</taxon>
    </lineage>
</organism>
<dbReference type="GO" id="GO:0008484">
    <property type="term" value="F:sulfuric ester hydrolase activity"/>
    <property type="evidence" value="ECO:0007669"/>
    <property type="project" value="TreeGrafter"/>
</dbReference>
<name>A0A7D5T6U3_9EURY</name>
<protein>
    <submittedName>
        <fullName evidence="5">Sulfatase-like hydrolase/transferase</fullName>
    </submittedName>
</protein>
<dbReference type="Proteomes" id="UP000509667">
    <property type="component" value="Chromosome"/>
</dbReference>
<evidence type="ECO:0000256" key="2">
    <source>
        <dbReference type="ARBA" id="ARBA00022723"/>
    </source>
</evidence>
<sequence length="501" mass="55972">MPDVQNVVVVMTDQQRADACAREGFPLDTTPFLDDLARDGAWFDRAYTSTPVCAPARASFLTGRFPTATNVWLNQQQDAASYERDLFDVANDAGFETALIGKNHSYLGPEAADHWVQYGHWGAQSETAEAAMTEADEEWEAWMADLSLFNGGGGWTADPTPTPVETQCAHRCISRAREWIESLDDDQPFFTWLSLPEPHNPYQVPEPYFSLFPPEELPPVEVGPEGLDGKRFKWRWLREIGVARALREAPDADYDEEVLPRLRSLYYGMCRTVDDQVRRFVEFLDEAGLREGTLLVFVSDHGDFVGQYGLMRKGVDLPEGTTRIPMIFDGPGVEPDPDPRDAHVSLVDVFPTICEAVGAEMPPGVQGRSLWPLLTGERDGDAFTSVYAECGYGGRHATPDDVPPLDEASKNELNEHTQTGRTAMVRRDDWKLVVDMQDGPELYDLAADPAETTDLSDDPDHATVLREMLGEFASWSLHVRDSLPEVYPIREHQSAFGDDLV</sequence>
<dbReference type="PANTHER" id="PTHR45953:SF1">
    <property type="entry name" value="IDURONATE 2-SULFATASE"/>
    <property type="match status" value="1"/>
</dbReference>
<dbReference type="AlphaFoldDB" id="A0A7D5T6U3"/>
<dbReference type="InterPro" id="IPR024607">
    <property type="entry name" value="Sulfatase_CS"/>
</dbReference>
<dbReference type="PROSITE" id="PS00523">
    <property type="entry name" value="SULFATASE_1"/>
    <property type="match status" value="1"/>
</dbReference>
<dbReference type="OrthoDB" id="145229at2157"/>
<evidence type="ECO:0000256" key="1">
    <source>
        <dbReference type="ARBA" id="ARBA00008779"/>
    </source>
</evidence>
<dbReference type="Gene3D" id="3.40.720.10">
    <property type="entry name" value="Alkaline Phosphatase, subunit A"/>
    <property type="match status" value="1"/>
</dbReference>
<reference evidence="5 6" key="1">
    <citation type="submission" date="2020-07" db="EMBL/GenBank/DDBJ databases">
        <title>Halosimplex pelagicum sp. nov. and Halosimplex rubrum sp. nov., isolated from salted brown alga Laminaria, and emended description of the genus Halosimplex.</title>
        <authorList>
            <person name="Cui H."/>
        </authorList>
    </citation>
    <scope>NUCLEOTIDE SEQUENCE [LARGE SCALE GENOMIC DNA]</scope>
    <source>
        <strain evidence="5 6">R27</strain>
    </source>
</reference>
<dbReference type="KEGG" id="hrr:HZS55_14635"/>
<dbReference type="GO" id="GO:0016740">
    <property type="term" value="F:transferase activity"/>
    <property type="evidence" value="ECO:0007669"/>
    <property type="project" value="UniProtKB-KW"/>
</dbReference>
<keyword evidence="6" id="KW-1185">Reference proteome</keyword>
<dbReference type="GO" id="GO:0005737">
    <property type="term" value="C:cytoplasm"/>
    <property type="evidence" value="ECO:0007669"/>
    <property type="project" value="TreeGrafter"/>
</dbReference>
<dbReference type="SUPFAM" id="SSF53649">
    <property type="entry name" value="Alkaline phosphatase-like"/>
    <property type="match status" value="1"/>
</dbReference>
<keyword evidence="3 5" id="KW-0378">Hydrolase</keyword>